<proteinExistence type="inferred from homology"/>
<sequence length="415" mass="46917">MLGWRVPRKLPPRQWCLHFLVMQNGLSASSPFTKWAGKTKLSTYSEIGPLLCSVCCNLCSSMLSFLCAALMVLYVPLPPEDHFSEFELIPEEDNYQNPPTGNDQQQHAEWFEEQLEADLKWSFALNGVLHAATSEFQDIVLLDTKRFGKALVIDGKLQSAERDEFIYHECLVHPALLLHDNPKTIFIMGGGEGSTARESLKHKDVEKVIMCDIDRMVVDFCREHLTENQEAFRDDKLHIVFNDAKDELEKTEEKFDVIVGDLPDPIEGGPCNDLYTKPFYEQVIKPHLKDNGIFVTQAGLAGILSHKDIFTSIYNTIKHVFKYVIAYTAHVPSYADSCGWVLASDEPLKLDVEQLNSRIQERIRGDLLYLDGASIVSSTVVNKMICTSLLKETQVLTGENVRFVYGHGLTKNAEE</sequence>
<evidence type="ECO:0000256" key="3">
    <source>
        <dbReference type="ARBA" id="ARBA00023115"/>
    </source>
</evidence>
<dbReference type="InterPro" id="IPR029063">
    <property type="entry name" value="SAM-dependent_MTases_sf"/>
</dbReference>
<dbReference type="NCBIfam" id="NF037959">
    <property type="entry name" value="MFS_SpdSyn"/>
    <property type="match status" value="1"/>
</dbReference>
<reference evidence="8" key="1">
    <citation type="journal article" date="2019" name="Science">
        <title>Mutation of a bHLH transcription factor allowed almond domestication.</title>
        <authorList>
            <person name="Sanchez-Perez R."/>
            <person name="Pavan S."/>
            <person name="Mazzeo R."/>
            <person name="Moldovan C."/>
            <person name="Aiese Cigliano R."/>
            <person name="Del Cueto J."/>
            <person name="Ricciardi F."/>
            <person name="Lotti C."/>
            <person name="Ricciardi L."/>
            <person name="Dicenta F."/>
            <person name="Lopez-Marques R.L."/>
            <person name="Lindberg Moller B."/>
        </authorList>
    </citation>
    <scope>NUCLEOTIDE SEQUENCE</scope>
</reference>
<dbReference type="InterPro" id="IPR001045">
    <property type="entry name" value="Spermi_synthase"/>
</dbReference>
<comment type="catalytic activity">
    <reaction evidence="4">
        <text>S-adenosyl 3-(methylsulfanyl)propylamine + spermidine = thermospermine + S-methyl-5'-thioadenosine + H(+)</text>
        <dbReference type="Rhea" id="RHEA:30515"/>
        <dbReference type="ChEBI" id="CHEBI:15378"/>
        <dbReference type="ChEBI" id="CHEBI:17509"/>
        <dbReference type="ChEBI" id="CHEBI:57443"/>
        <dbReference type="ChEBI" id="CHEBI:57834"/>
        <dbReference type="ChEBI" id="CHEBI:59903"/>
        <dbReference type="EC" id="2.5.1.79"/>
    </reaction>
</comment>
<comment type="similarity">
    <text evidence="1">Belongs to the spermidine/spermine synthase family.</text>
</comment>
<evidence type="ECO:0000313" key="8">
    <source>
        <dbReference type="EMBL" id="BBH08230.1"/>
    </source>
</evidence>
<name>A0A4Y1RV31_PRUDU</name>
<evidence type="ECO:0000256" key="5">
    <source>
        <dbReference type="ARBA" id="ARBA00049721"/>
    </source>
</evidence>
<feature type="domain" description="PABS" evidence="7">
    <location>
        <begin position="108"/>
        <end position="345"/>
    </location>
</feature>
<dbReference type="GO" id="GO:0008168">
    <property type="term" value="F:methyltransferase activity"/>
    <property type="evidence" value="ECO:0007669"/>
    <property type="project" value="UniProtKB-KW"/>
</dbReference>
<dbReference type="CDD" id="cd02440">
    <property type="entry name" value="AdoMet_MTases"/>
    <property type="match status" value="1"/>
</dbReference>
<accession>A0A4Y1RV31</accession>
<evidence type="ECO:0000259" key="7">
    <source>
        <dbReference type="PROSITE" id="PS51006"/>
    </source>
</evidence>
<dbReference type="GO" id="GO:0032259">
    <property type="term" value="P:methylation"/>
    <property type="evidence" value="ECO:0007669"/>
    <property type="project" value="UniProtKB-KW"/>
</dbReference>
<keyword evidence="3 6" id="KW-0620">Polyamine biosynthesis</keyword>
<keyword evidence="2 6" id="KW-0808">Transferase</keyword>
<dbReference type="InterPro" id="IPR037163">
    <property type="entry name" value="Spermidine_synt_N_sf"/>
</dbReference>
<evidence type="ECO:0000256" key="4">
    <source>
        <dbReference type="ARBA" id="ARBA00048874"/>
    </source>
</evidence>
<dbReference type="PROSITE" id="PS51006">
    <property type="entry name" value="PABS_2"/>
    <property type="match status" value="1"/>
</dbReference>
<dbReference type="Pfam" id="PF17284">
    <property type="entry name" value="Spermine_synt_N"/>
    <property type="match status" value="1"/>
</dbReference>
<dbReference type="Pfam" id="PF01564">
    <property type="entry name" value="Spermine_synth"/>
    <property type="match status" value="1"/>
</dbReference>
<feature type="active site" description="Proton acceptor" evidence="6">
    <location>
        <position position="261"/>
    </location>
</feature>
<dbReference type="EC" id="2.5.1.79" evidence="5"/>
<dbReference type="FunFam" id="3.40.50.150:FF:000088">
    <property type="entry name" value="Polyamine aminopropyltransferase"/>
    <property type="match status" value="1"/>
</dbReference>
<dbReference type="SUPFAM" id="SSF53335">
    <property type="entry name" value="S-adenosyl-L-methionine-dependent methyltransferases"/>
    <property type="match status" value="1"/>
</dbReference>
<organism evidence="8">
    <name type="scientific">Prunus dulcis</name>
    <name type="common">Almond</name>
    <name type="synonym">Amygdalus dulcis</name>
    <dbReference type="NCBI Taxonomy" id="3755"/>
    <lineage>
        <taxon>Eukaryota</taxon>
        <taxon>Viridiplantae</taxon>
        <taxon>Streptophyta</taxon>
        <taxon>Embryophyta</taxon>
        <taxon>Tracheophyta</taxon>
        <taxon>Spermatophyta</taxon>
        <taxon>Magnoliopsida</taxon>
        <taxon>eudicotyledons</taxon>
        <taxon>Gunneridae</taxon>
        <taxon>Pentapetalae</taxon>
        <taxon>rosids</taxon>
        <taxon>fabids</taxon>
        <taxon>Rosales</taxon>
        <taxon>Rosaceae</taxon>
        <taxon>Amygdaloideae</taxon>
        <taxon>Amygdaleae</taxon>
        <taxon>Prunus</taxon>
    </lineage>
</organism>
<keyword evidence="8" id="KW-0489">Methyltransferase</keyword>
<dbReference type="Gene3D" id="2.30.140.10">
    <property type="entry name" value="Spermidine synthase, tetramerisation domain"/>
    <property type="match status" value="1"/>
</dbReference>
<evidence type="ECO:0000256" key="2">
    <source>
        <dbReference type="ARBA" id="ARBA00022679"/>
    </source>
</evidence>
<dbReference type="GO" id="GO:0010487">
    <property type="term" value="F:thermospermine synthase activity"/>
    <property type="evidence" value="ECO:0007669"/>
    <property type="project" value="UniProtKB-EC"/>
</dbReference>
<dbReference type="InterPro" id="IPR030374">
    <property type="entry name" value="PABS"/>
</dbReference>
<dbReference type="InterPro" id="IPR035246">
    <property type="entry name" value="Spermidine_synt_N"/>
</dbReference>
<protein>
    <recommendedName>
        <fullName evidence="5">thermospermine synthase</fullName>
        <ecNumber evidence="5">2.5.1.79</ecNumber>
    </recommendedName>
</protein>
<dbReference type="HAMAP" id="MF_00198">
    <property type="entry name" value="Spermidine_synth"/>
    <property type="match status" value="1"/>
</dbReference>
<evidence type="ECO:0000256" key="1">
    <source>
        <dbReference type="ARBA" id="ARBA00007867"/>
    </source>
</evidence>
<gene>
    <name evidence="8" type="ORF">Prudu_020359</name>
</gene>
<evidence type="ECO:0000256" key="6">
    <source>
        <dbReference type="PROSITE-ProRule" id="PRU00354"/>
    </source>
</evidence>
<dbReference type="Gene3D" id="3.40.50.150">
    <property type="entry name" value="Vaccinia Virus protein VP39"/>
    <property type="match status" value="1"/>
</dbReference>
<dbReference type="AlphaFoldDB" id="A0A4Y1RV31"/>
<dbReference type="PANTHER" id="PTHR43317:SF10">
    <property type="entry name" value="PABS DOMAIN-CONTAINING PROTEIN"/>
    <property type="match status" value="1"/>
</dbReference>
<dbReference type="PANTHER" id="PTHR43317">
    <property type="entry name" value="THERMOSPERMINE SYNTHASE ACAULIS5"/>
    <property type="match status" value="1"/>
</dbReference>
<dbReference type="GO" id="GO:0006596">
    <property type="term" value="P:polyamine biosynthetic process"/>
    <property type="evidence" value="ECO:0007669"/>
    <property type="project" value="UniProtKB-UniRule"/>
</dbReference>
<dbReference type="EMBL" id="AP019303">
    <property type="protein sequence ID" value="BBH08230.1"/>
    <property type="molecule type" value="Genomic_DNA"/>
</dbReference>